<dbReference type="InterPro" id="IPR036525">
    <property type="entry name" value="Tubulin/FtsZ_GTPase_sf"/>
</dbReference>
<evidence type="ECO:0000256" key="2">
    <source>
        <dbReference type="ARBA" id="ARBA00022490"/>
    </source>
</evidence>
<dbReference type="AlphaFoldDB" id="A0AAD1S2Q8"/>
<organism evidence="4 5">
    <name type="scientific">Pelobates cultripes</name>
    <name type="common">Western spadefoot toad</name>
    <dbReference type="NCBI Taxonomy" id="61616"/>
    <lineage>
        <taxon>Eukaryota</taxon>
        <taxon>Metazoa</taxon>
        <taxon>Chordata</taxon>
        <taxon>Craniata</taxon>
        <taxon>Vertebrata</taxon>
        <taxon>Euteleostomi</taxon>
        <taxon>Amphibia</taxon>
        <taxon>Batrachia</taxon>
        <taxon>Anura</taxon>
        <taxon>Pelobatoidea</taxon>
        <taxon>Pelobatidae</taxon>
        <taxon>Pelobates</taxon>
    </lineage>
</organism>
<dbReference type="EMBL" id="OW240916">
    <property type="protein sequence ID" value="CAH2291489.1"/>
    <property type="molecule type" value="Genomic_DNA"/>
</dbReference>
<dbReference type="Gene3D" id="3.40.50.1440">
    <property type="entry name" value="Tubulin/FtsZ, GTPase domain"/>
    <property type="match status" value="1"/>
</dbReference>
<evidence type="ECO:0000313" key="4">
    <source>
        <dbReference type="EMBL" id="CAH2291489.1"/>
    </source>
</evidence>
<dbReference type="GO" id="GO:0005737">
    <property type="term" value="C:cytoplasm"/>
    <property type="evidence" value="ECO:0007669"/>
    <property type="project" value="UniProtKB-SubCell"/>
</dbReference>
<evidence type="ECO:0000259" key="3">
    <source>
        <dbReference type="Pfam" id="PF00091"/>
    </source>
</evidence>
<dbReference type="GO" id="GO:0005525">
    <property type="term" value="F:GTP binding"/>
    <property type="evidence" value="ECO:0007669"/>
    <property type="project" value="InterPro"/>
</dbReference>
<dbReference type="InterPro" id="IPR003008">
    <property type="entry name" value="Tubulin_FtsZ_GTPase"/>
</dbReference>
<feature type="domain" description="Tubulin/FtsZ GTPase" evidence="3">
    <location>
        <begin position="3"/>
        <end position="63"/>
    </location>
</feature>
<evidence type="ECO:0000256" key="1">
    <source>
        <dbReference type="ARBA" id="ARBA00004496"/>
    </source>
</evidence>
<gene>
    <name evidence="4" type="ORF">PECUL_23A035512</name>
</gene>
<dbReference type="Proteomes" id="UP001295444">
    <property type="component" value="Chromosome 05"/>
</dbReference>
<name>A0AAD1S2Q8_PELCU</name>
<proteinExistence type="predicted"/>
<protein>
    <submittedName>
        <fullName evidence="4">Tubulin delta chain-like isoform X2</fullName>
    </submittedName>
</protein>
<reference evidence="4" key="1">
    <citation type="submission" date="2022-03" db="EMBL/GenBank/DDBJ databases">
        <authorList>
            <person name="Alioto T."/>
            <person name="Alioto T."/>
            <person name="Gomez Garrido J."/>
        </authorList>
    </citation>
    <scope>NUCLEOTIDE SEQUENCE</scope>
</reference>
<keyword evidence="2" id="KW-0963">Cytoplasm</keyword>
<accession>A0AAD1S2Q8</accession>
<evidence type="ECO:0000313" key="5">
    <source>
        <dbReference type="Proteomes" id="UP001295444"/>
    </source>
</evidence>
<comment type="subcellular location">
    <subcellularLocation>
        <location evidence="1">Cytoplasm</location>
    </subcellularLocation>
</comment>
<sequence length="86" mass="9950">MSLIWLQVGQCGNQIGNEWWQILNNNASEEGRYNYFSRDNSLNAICVDSEPKVIRKIQKQVKKRTGTEEFCRCNPFNVCSAVCFEV</sequence>
<dbReference type="SUPFAM" id="SSF52490">
    <property type="entry name" value="Tubulin nucleotide-binding domain-like"/>
    <property type="match status" value="1"/>
</dbReference>
<keyword evidence="5" id="KW-1185">Reference proteome</keyword>
<dbReference type="Pfam" id="PF00091">
    <property type="entry name" value="Tubulin"/>
    <property type="match status" value="1"/>
</dbReference>